<keyword evidence="9 11" id="KW-1133">Transmembrane helix</keyword>
<dbReference type="PROSITE" id="PS50928">
    <property type="entry name" value="ABC_TM1"/>
    <property type="match status" value="2"/>
</dbReference>
<dbReference type="AlphaFoldDB" id="A0A3B0MKE3"/>
<evidence type="ECO:0000256" key="8">
    <source>
        <dbReference type="ARBA" id="ARBA00022737"/>
    </source>
</evidence>
<evidence type="ECO:0000256" key="10">
    <source>
        <dbReference type="ARBA" id="ARBA00023136"/>
    </source>
</evidence>
<evidence type="ECO:0000256" key="6">
    <source>
        <dbReference type="ARBA" id="ARBA00022519"/>
    </source>
</evidence>
<comment type="subcellular location">
    <subcellularLocation>
        <location evidence="1">Cell inner membrane</location>
        <topology evidence="1">Multi-pass membrane protein</topology>
    </subcellularLocation>
    <subcellularLocation>
        <location evidence="11">Cell membrane</location>
        <topology evidence="11">Multi-pass membrane protein</topology>
    </subcellularLocation>
</comment>
<keyword evidence="4 11" id="KW-0813">Transport</keyword>
<dbReference type="Gene3D" id="1.10.3720.10">
    <property type="entry name" value="MetI-like"/>
    <property type="match status" value="2"/>
</dbReference>
<feature type="transmembrane region" description="Helical" evidence="11">
    <location>
        <begin position="243"/>
        <end position="268"/>
    </location>
</feature>
<feature type="transmembrane region" description="Helical" evidence="11">
    <location>
        <begin position="12"/>
        <end position="35"/>
    </location>
</feature>
<feature type="transmembrane region" description="Helical" evidence="11">
    <location>
        <begin position="91"/>
        <end position="112"/>
    </location>
</feature>
<evidence type="ECO:0000256" key="11">
    <source>
        <dbReference type="RuleBase" id="RU363032"/>
    </source>
</evidence>
<sequence length="534" mass="60298">MAKCRQPPIGSSLWPGIVVSGLLITIAVVTFSTLWLNAPQISWQEFIDDSYLWRVIGFTFWQALLSTVLSVIPAIFIATALFRRHFPGRILFLRLCSMTLVLPVLVAIFGLLTVYGRVGWIAQFCQWLGINYQFTPYGLKGILLAHVFFNLPLAMRMLLLALENIAVEQRQLAAQLGMNQWQHFRIVEWPYLRRQILPTSALIFMLCFASFATVLTLGGGPAATTIELAIYQSLSYDFDLNKAALLALIQLFCCLGLVLLSQRLNVVFSVGASRQLRWTNPADSRWQKWWDTLLISMTLFFLIAPFLAIIVDGLNLTLLHVLQQPGLWQAAINSIFIAISAGVLCIILTMMLLWSSRELRLRRSILLYRTFELSGLLILAMPGIVLATGFFLLLNNTINLTYSLYSLIILTNALMAIPYALKILENQMYDLAERYNLLCLSLQIKGINRLAQIELKALKRTIGQAFAFACILSIGDFGIIALFGNENFRTLPYYLYQQLGSYRNNDAAVTALLMLLLCFSLFSLLEYLSGKEHD</sequence>
<accession>A0A3B0MKE3</accession>
<keyword evidence="10 11" id="KW-0472">Membrane</keyword>
<feature type="transmembrane region" description="Helical" evidence="11">
    <location>
        <begin position="400"/>
        <end position="421"/>
    </location>
</feature>
<evidence type="ECO:0000256" key="2">
    <source>
        <dbReference type="ARBA" id="ARBA00011650"/>
    </source>
</evidence>
<comment type="similarity">
    <text evidence="11">Belongs to the binding-protein-dependent transport system permease family.</text>
</comment>
<evidence type="ECO:0000256" key="5">
    <source>
        <dbReference type="ARBA" id="ARBA00022475"/>
    </source>
</evidence>
<dbReference type="GO" id="GO:0015888">
    <property type="term" value="P:thiamine transport"/>
    <property type="evidence" value="ECO:0007669"/>
    <property type="project" value="InterPro"/>
</dbReference>
<proteinExistence type="inferred from homology"/>
<evidence type="ECO:0000256" key="7">
    <source>
        <dbReference type="ARBA" id="ARBA00022692"/>
    </source>
</evidence>
<organism evidence="13">
    <name type="scientific">Arsenophonus endosymbiont of Trialeurodes vaporariorum</name>
    <dbReference type="NCBI Taxonomy" id="235567"/>
    <lineage>
        <taxon>Bacteria</taxon>
        <taxon>Pseudomonadati</taxon>
        <taxon>Pseudomonadota</taxon>
        <taxon>Gammaproteobacteria</taxon>
        <taxon>Enterobacterales</taxon>
        <taxon>Morganellaceae</taxon>
        <taxon>Arsenophonus</taxon>
    </lineage>
</organism>
<gene>
    <name evidence="13" type="primary">cysW</name>
    <name evidence="13" type="ORF">ARTV_0508</name>
</gene>
<keyword evidence="6" id="KW-0997">Cell inner membrane</keyword>
<reference evidence="13" key="1">
    <citation type="submission" date="2018-04" db="EMBL/GenBank/DDBJ databases">
        <authorList>
            <person name="Go L.Y."/>
            <person name="Mitchell J.A."/>
        </authorList>
    </citation>
    <scope>NUCLEOTIDE SEQUENCE</scope>
    <source>
        <strain evidence="13">ARTV</strain>
    </source>
</reference>
<evidence type="ECO:0000256" key="1">
    <source>
        <dbReference type="ARBA" id="ARBA00004429"/>
    </source>
</evidence>
<feature type="transmembrane region" description="Helical" evidence="11">
    <location>
        <begin position="465"/>
        <end position="484"/>
    </location>
</feature>
<dbReference type="FunFam" id="1.10.3720.10:FF:000044">
    <property type="entry name" value="Thiamine/thiamine pyrophosphate ABC transporter permease ThiP"/>
    <property type="match status" value="1"/>
</dbReference>
<evidence type="ECO:0000313" key="13">
    <source>
        <dbReference type="EMBL" id="SSW94856.1"/>
    </source>
</evidence>
<comment type="subunit">
    <text evidence="2">The complex is composed of two ATP-binding proteins (ThiQ), two transmembrane proteins (ThiP) and a solute-binding protein (ThiB).</text>
</comment>
<keyword evidence="5" id="KW-1003">Cell membrane</keyword>
<keyword evidence="7 11" id="KW-0812">Transmembrane</keyword>
<dbReference type="GO" id="GO:0022857">
    <property type="term" value="F:transmembrane transporter activity"/>
    <property type="evidence" value="ECO:0007669"/>
    <property type="project" value="InterPro"/>
</dbReference>
<feature type="transmembrane region" description="Helical" evidence="11">
    <location>
        <begin position="55"/>
        <end position="79"/>
    </location>
</feature>
<dbReference type="SUPFAM" id="SSF161098">
    <property type="entry name" value="MetI-like"/>
    <property type="match status" value="2"/>
</dbReference>
<dbReference type="NCBIfam" id="TIGR01253">
    <property type="entry name" value="thiP"/>
    <property type="match status" value="1"/>
</dbReference>
<dbReference type="PANTHER" id="PTHR30183:SF9">
    <property type="entry name" value="THIAMINE TRANSPORT SYSTEM PERMEASE PROTEIN THIP"/>
    <property type="match status" value="1"/>
</dbReference>
<feature type="transmembrane region" description="Helical" evidence="11">
    <location>
        <begin position="289"/>
        <end position="311"/>
    </location>
</feature>
<dbReference type="Pfam" id="PF00528">
    <property type="entry name" value="BPD_transp_1"/>
    <property type="match status" value="1"/>
</dbReference>
<dbReference type="InterPro" id="IPR005947">
    <property type="entry name" value="ThiP_ABC_transpt"/>
</dbReference>
<evidence type="ECO:0000259" key="12">
    <source>
        <dbReference type="PROSITE" id="PS50928"/>
    </source>
</evidence>
<name>A0A3B0MKE3_9GAMM</name>
<feature type="transmembrane region" description="Helical" evidence="11">
    <location>
        <begin position="201"/>
        <end position="223"/>
    </location>
</feature>
<keyword evidence="8" id="KW-0677">Repeat</keyword>
<dbReference type="NCBIfam" id="NF006951">
    <property type="entry name" value="PRK09433.1-2"/>
    <property type="match status" value="1"/>
</dbReference>
<feature type="domain" description="ABC transmembrane type-1" evidence="12">
    <location>
        <begin position="331"/>
        <end position="525"/>
    </location>
</feature>
<evidence type="ECO:0000256" key="9">
    <source>
        <dbReference type="ARBA" id="ARBA00022989"/>
    </source>
</evidence>
<evidence type="ECO:0000256" key="4">
    <source>
        <dbReference type="ARBA" id="ARBA00022448"/>
    </source>
</evidence>
<dbReference type="PANTHER" id="PTHR30183">
    <property type="entry name" value="MOLYBDENUM TRANSPORT SYSTEM PERMEASE PROTEIN MODB"/>
    <property type="match status" value="1"/>
</dbReference>
<dbReference type="InterPro" id="IPR035906">
    <property type="entry name" value="MetI-like_sf"/>
</dbReference>
<dbReference type="EMBL" id="UFQR01000002">
    <property type="protein sequence ID" value="SSW94856.1"/>
    <property type="molecule type" value="Genomic_DNA"/>
</dbReference>
<evidence type="ECO:0000256" key="3">
    <source>
        <dbReference type="ARBA" id="ARBA00016947"/>
    </source>
</evidence>
<protein>
    <recommendedName>
        <fullName evidence="3">Thiamine transport system permease protein ThiP</fullName>
    </recommendedName>
</protein>
<feature type="transmembrane region" description="Helical" evidence="11">
    <location>
        <begin position="507"/>
        <end position="528"/>
    </location>
</feature>
<feature type="transmembrane region" description="Helical" evidence="11">
    <location>
        <begin position="331"/>
        <end position="354"/>
    </location>
</feature>
<dbReference type="InterPro" id="IPR000515">
    <property type="entry name" value="MetI-like"/>
</dbReference>
<feature type="transmembrane region" description="Helical" evidence="11">
    <location>
        <begin position="375"/>
        <end position="394"/>
    </location>
</feature>
<feature type="domain" description="ABC transmembrane type-1" evidence="12">
    <location>
        <begin position="56"/>
        <end position="261"/>
    </location>
</feature>
<dbReference type="GO" id="GO:0005886">
    <property type="term" value="C:plasma membrane"/>
    <property type="evidence" value="ECO:0007669"/>
    <property type="project" value="UniProtKB-SubCell"/>
</dbReference>